<dbReference type="SUPFAM" id="SSF53649">
    <property type="entry name" value="Alkaline phosphatase-like"/>
    <property type="match status" value="1"/>
</dbReference>
<dbReference type="GO" id="GO:0046872">
    <property type="term" value="F:metal ion binding"/>
    <property type="evidence" value="ECO:0007669"/>
    <property type="project" value="UniProtKB-KW"/>
</dbReference>
<proteinExistence type="inferred from homology"/>
<comment type="similarity">
    <text evidence="1">Belongs to the sulfatase family.</text>
</comment>
<reference evidence="6" key="1">
    <citation type="journal article" date="2014" name="Front. Microbiol.">
        <title>High frequency of phylogenetically diverse reductive dehalogenase-homologous genes in deep subseafloor sedimentary metagenomes.</title>
        <authorList>
            <person name="Kawai M."/>
            <person name="Futagami T."/>
            <person name="Toyoda A."/>
            <person name="Takaki Y."/>
            <person name="Nishi S."/>
            <person name="Hori S."/>
            <person name="Arai W."/>
            <person name="Tsubouchi T."/>
            <person name="Morono Y."/>
            <person name="Uchiyama I."/>
            <person name="Ito T."/>
            <person name="Fujiyama A."/>
            <person name="Inagaki F."/>
            <person name="Takami H."/>
        </authorList>
    </citation>
    <scope>NUCLEOTIDE SEQUENCE</scope>
    <source>
        <strain evidence="6">Expedition CK06-06</strain>
    </source>
</reference>
<name>X0V4X0_9ZZZZ</name>
<gene>
    <name evidence="6" type="ORF">S01H1_21548</name>
</gene>
<dbReference type="InterPro" id="IPR050738">
    <property type="entry name" value="Sulfatase"/>
</dbReference>
<dbReference type="AlphaFoldDB" id="X0V4X0"/>
<dbReference type="InterPro" id="IPR024607">
    <property type="entry name" value="Sulfatase_CS"/>
</dbReference>
<dbReference type="InterPro" id="IPR017850">
    <property type="entry name" value="Alkaline_phosphatase_core_sf"/>
</dbReference>
<accession>X0V4X0</accession>
<feature type="domain" description="Sulfatase N-terminal" evidence="5">
    <location>
        <begin position="29"/>
        <end position="136"/>
    </location>
</feature>
<organism evidence="6">
    <name type="scientific">marine sediment metagenome</name>
    <dbReference type="NCBI Taxonomy" id="412755"/>
    <lineage>
        <taxon>unclassified sequences</taxon>
        <taxon>metagenomes</taxon>
        <taxon>ecological metagenomes</taxon>
    </lineage>
</organism>
<dbReference type="PROSITE" id="PS00523">
    <property type="entry name" value="SULFATASE_1"/>
    <property type="match status" value="1"/>
</dbReference>
<keyword evidence="2" id="KW-0479">Metal-binding</keyword>
<feature type="non-terminal residue" evidence="6">
    <location>
        <position position="154"/>
    </location>
</feature>
<evidence type="ECO:0000256" key="1">
    <source>
        <dbReference type="ARBA" id="ARBA00008779"/>
    </source>
</evidence>
<dbReference type="Pfam" id="PF00884">
    <property type="entry name" value="Sulfatase"/>
    <property type="match status" value="1"/>
</dbReference>
<dbReference type="PANTHER" id="PTHR42693:SF33">
    <property type="entry name" value="ARYLSULFATASE"/>
    <property type="match status" value="1"/>
</dbReference>
<dbReference type="InterPro" id="IPR000917">
    <property type="entry name" value="Sulfatase_N"/>
</dbReference>
<evidence type="ECO:0000256" key="3">
    <source>
        <dbReference type="ARBA" id="ARBA00022801"/>
    </source>
</evidence>
<dbReference type="Gene3D" id="3.40.720.10">
    <property type="entry name" value="Alkaline Phosphatase, subunit A"/>
    <property type="match status" value="1"/>
</dbReference>
<dbReference type="PANTHER" id="PTHR42693">
    <property type="entry name" value="ARYLSULFATASE FAMILY MEMBER"/>
    <property type="match status" value="1"/>
</dbReference>
<protein>
    <recommendedName>
        <fullName evidence="5">Sulfatase N-terminal domain-containing protein</fullName>
    </recommendedName>
</protein>
<dbReference type="EMBL" id="BARS01011967">
    <property type="protein sequence ID" value="GAF95695.1"/>
    <property type="molecule type" value="Genomic_DNA"/>
</dbReference>
<keyword evidence="3" id="KW-0378">Hydrolase</keyword>
<dbReference type="PROSITE" id="PS00149">
    <property type="entry name" value="SULFATASE_2"/>
    <property type="match status" value="1"/>
</dbReference>
<evidence type="ECO:0000259" key="5">
    <source>
        <dbReference type="Pfam" id="PF00884"/>
    </source>
</evidence>
<sequence length="154" mass="16816">MQTLGFGAASLAVAGCKSKGPGKGALPSPNIIFIMTDDHAAQAISCYGSKLNKTPNIDRIAEEGMCFNNCFCTNSICAPSRAVILTGKHSHLNGVRDNREEFDSTQQTFPKILQEKGYETAMIGKWHLKSSPTGFDYWNVLPGQGHYYDPDLIE</sequence>
<comment type="caution">
    <text evidence="6">The sequence shown here is derived from an EMBL/GenBank/DDBJ whole genome shotgun (WGS) entry which is preliminary data.</text>
</comment>
<evidence type="ECO:0000256" key="2">
    <source>
        <dbReference type="ARBA" id="ARBA00022723"/>
    </source>
</evidence>
<dbReference type="GO" id="GO:0004065">
    <property type="term" value="F:arylsulfatase activity"/>
    <property type="evidence" value="ECO:0007669"/>
    <property type="project" value="TreeGrafter"/>
</dbReference>
<evidence type="ECO:0000313" key="6">
    <source>
        <dbReference type="EMBL" id="GAF95695.1"/>
    </source>
</evidence>
<evidence type="ECO:0000256" key="4">
    <source>
        <dbReference type="ARBA" id="ARBA00022837"/>
    </source>
</evidence>
<keyword evidence="4" id="KW-0106">Calcium</keyword>